<dbReference type="Pfam" id="PF00593">
    <property type="entry name" value="TonB_dep_Rec_b-barrel"/>
    <property type="match status" value="1"/>
</dbReference>
<dbReference type="SUPFAM" id="SSF49464">
    <property type="entry name" value="Carboxypeptidase regulatory domain-like"/>
    <property type="match status" value="1"/>
</dbReference>
<dbReference type="InterPro" id="IPR012910">
    <property type="entry name" value="Plug_dom"/>
</dbReference>
<evidence type="ECO:0000313" key="9">
    <source>
        <dbReference type="Proteomes" id="UP000184420"/>
    </source>
</evidence>
<proteinExistence type="inferred from homology"/>
<dbReference type="EMBL" id="FRBL01000005">
    <property type="protein sequence ID" value="SHL81149.1"/>
    <property type="molecule type" value="Genomic_DNA"/>
</dbReference>
<feature type="domain" description="TonB-dependent receptor-like beta-barrel" evidence="6">
    <location>
        <begin position="504"/>
        <end position="967"/>
    </location>
</feature>
<dbReference type="OrthoDB" id="9768470at2"/>
<dbReference type="Gene3D" id="2.40.170.20">
    <property type="entry name" value="TonB-dependent receptor, beta-barrel domain"/>
    <property type="match status" value="1"/>
</dbReference>
<dbReference type="Pfam" id="PF07715">
    <property type="entry name" value="Plug"/>
    <property type="match status" value="1"/>
</dbReference>
<organism evidence="8 9">
    <name type="scientific">Chitinophaga jiangningensis</name>
    <dbReference type="NCBI Taxonomy" id="1419482"/>
    <lineage>
        <taxon>Bacteria</taxon>
        <taxon>Pseudomonadati</taxon>
        <taxon>Bacteroidota</taxon>
        <taxon>Chitinophagia</taxon>
        <taxon>Chitinophagales</taxon>
        <taxon>Chitinophagaceae</taxon>
        <taxon>Chitinophaga</taxon>
    </lineage>
</organism>
<evidence type="ECO:0000313" key="8">
    <source>
        <dbReference type="EMBL" id="SHL81149.1"/>
    </source>
</evidence>
<feature type="domain" description="TonB-dependent receptor plug" evidence="7">
    <location>
        <begin position="232"/>
        <end position="318"/>
    </location>
</feature>
<keyword evidence="3" id="KW-0998">Cell outer membrane</keyword>
<name>A0A1M7DPP4_9BACT</name>
<dbReference type="PANTHER" id="PTHR40980:SF4">
    <property type="entry name" value="TONB-DEPENDENT RECEPTOR-LIKE BETA-BARREL DOMAIN-CONTAINING PROTEIN"/>
    <property type="match status" value="1"/>
</dbReference>
<feature type="signal peptide" evidence="5">
    <location>
        <begin position="1"/>
        <end position="33"/>
    </location>
</feature>
<dbReference type="RefSeq" id="WP_073081598.1">
    <property type="nucleotide sequence ID" value="NZ_FRBL01000005.1"/>
</dbReference>
<reference evidence="8 9" key="1">
    <citation type="submission" date="2016-11" db="EMBL/GenBank/DDBJ databases">
        <authorList>
            <person name="Jaros S."/>
            <person name="Januszkiewicz K."/>
            <person name="Wedrychowicz H."/>
        </authorList>
    </citation>
    <scope>NUCLEOTIDE SEQUENCE [LARGE SCALE GENOMIC DNA]</scope>
    <source>
        <strain evidence="8 9">DSM 27406</strain>
    </source>
</reference>
<keyword evidence="5" id="KW-0732">Signal</keyword>
<dbReference type="PANTHER" id="PTHR40980">
    <property type="entry name" value="PLUG DOMAIN-CONTAINING PROTEIN"/>
    <property type="match status" value="1"/>
</dbReference>
<accession>A0A1M7DPP4</accession>
<dbReference type="STRING" id="1419482.SAMN05444266_10570"/>
<dbReference type="InterPro" id="IPR008969">
    <property type="entry name" value="CarboxyPept-like_regulatory"/>
</dbReference>
<evidence type="ECO:0000256" key="4">
    <source>
        <dbReference type="RuleBase" id="RU003357"/>
    </source>
</evidence>
<keyword evidence="4" id="KW-0798">TonB box</keyword>
<dbReference type="InterPro" id="IPR037066">
    <property type="entry name" value="Plug_dom_sf"/>
</dbReference>
<gene>
    <name evidence="8" type="ORF">SAMN05444266_10570</name>
</gene>
<dbReference type="Pfam" id="PF13715">
    <property type="entry name" value="CarbopepD_reg_2"/>
    <property type="match status" value="1"/>
</dbReference>
<dbReference type="Gene3D" id="2.60.40.1120">
    <property type="entry name" value="Carboxypeptidase-like, regulatory domain"/>
    <property type="match status" value="1"/>
</dbReference>
<evidence type="ECO:0000256" key="5">
    <source>
        <dbReference type="SAM" id="SignalP"/>
    </source>
</evidence>
<dbReference type="SUPFAM" id="SSF56935">
    <property type="entry name" value="Porins"/>
    <property type="match status" value="1"/>
</dbReference>
<dbReference type="Gene3D" id="3.55.50.30">
    <property type="match status" value="1"/>
</dbReference>
<dbReference type="GO" id="GO:0009279">
    <property type="term" value="C:cell outer membrane"/>
    <property type="evidence" value="ECO:0007669"/>
    <property type="project" value="UniProtKB-SubCell"/>
</dbReference>
<dbReference type="InterPro" id="IPR036942">
    <property type="entry name" value="Beta-barrel_TonB_sf"/>
</dbReference>
<dbReference type="AlphaFoldDB" id="A0A1M7DPP4"/>
<keyword evidence="9" id="KW-1185">Reference proteome</keyword>
<evidence type="ECO:0000256" key="3">
    <source>
        <dbReference type="ARBA" id="ARBA00023237"/>
    </source>
</evidence>
<protein>
    <submittedName>
        <fullName evidence="8">Outer membrane receptor proteins, mostly Fe transport</fullName>
    </submittedName>
</protein>
<feature type="chain" id="PRO_5012093588" evidence="5">
    <location>
        <begin position="34"/>
        <end position="1060"/>
    </location>
</feature>
<evidence type="ECO:0000259" key="7">
    <source>
        <dbReference type="Pfam" id="PF07715"/>
    </source>
</evidence>
<keyword evidence="2 4" id="KW-0472">Membrane</keyword>
<evidence type="ECO:0000256" key="2">
    <source>
        <dbReference type="ARBA" id="ARBA00023136"/>
    </source>
</evidence>
<dbReference type="Gene3D" id="2.170.130.10">
    <property type="entry name" value="TonB-dependent receptor, plug domain"/>
    <property type="match status" value="1"/>
</dbReference>
<keyword evidence="8" id="KW-0675">Receptor</keyword>
<evidence type="ECO:0000259" key="6">
    <source>
        <dbReference type="Pfam" id="PF00593"/>
    </source>
</evidence>
<dbReference type="InterPro" id="IPR000531">
    <property type="entry name" value="Beta-barrel_TonB"/>
</dbReference>
<dbReference type="Proteomes" id="UP000184420">
    <property type="component" value="Unassembled WGS sequence"/>
</dbReference>
<comment type="subcellular location">
    <subcellularLocation>
        <location evidence="1 4">Cell outer membrane</location>
    </subcellularLocation>
</comment>
<comment type="similarity">
    <text evidence="4">Belongs to the TonB-dependent receptor family.</text>
</comment>
<sequence length="1060" mass="118522">MQNSLHRFCTGAAMPVKMLSLCMLTCTVGTAQAQSYKALHDKVSLQFNHANAGEIVKSLQQQTPYTFVYDPEYLQQCQISAVKFAGTPLNTVLEYLDYNSPVDIEMTGASTIAIKRGRAERPANRAQGRLTGKVLDTKNEPIPGVTVAVNTGAGTVTNIDGTFDLPLEAGTYDITFSFISYDSHKITGVEVTPKSATPINVVLKTSNATLKGVTVTGTYKRASVEGLYAIKKNSAGMIDGISAEQIGRTPDKNVGEVLKRVTGLSTIDNRFVVVRGLSERYNQAILNGQVMPSTEMNRKNFNYEIIPSNVIENVTVVKTLTPDRSAEFGGGLVEVNTLDIPTETFFNINVGASYNDKTTGKTFVTLPLEGKEYMARISDHRAWMGKTDWNSKKELADAAATWDKSKPYFQNNWKLTSMNAPVSPNFQIAGGKVFNSHFGMVASVGYRNTLATQEIVYARDGFSNYEAGGVDADGYAKGYRYGFTTNINGVVGIGYRNAKNKVSYQTLYMQSLDQQLILIRGNHDDSGPNTTGVRDLAVQNKLFQHQLKGEHALGNRGIKVKWNASYMTLDKIRPDNRVVTGAAVYDSTTPINQVSLLGASGVSSDGTLRWWSRVKEKNFSWDLAVSAPFKLGPSQNLARIGYAGWNKDRSFYVVNSGSIRKAPVELPQPLSHFFDDSTVAINMAYDGDEFAANVSLNALYAMLDNQFGKFRLVWGVRAENLPLNDVNQLLKVNLATLTQNEPDADVSELMNRESDWHIFPSANLIYSITPAMNFRLAYAESIIRPDIRELSYFREYDWELGGEYLSLNAIRSSRIKNFDFRYEWYPAPGDIISGSLFMKKIAYPMEIVKMGTNRIYNLKNNKSADNYGLELEVRKSFAFTRVPVLKNFSIYGNFTYLDSWVRNMEESIERYADNLKKYHVVEKEAQWLDHRPQSGASTYMLNAGLYYDMPVFSVSMNYNYISNKLFRASDDARALYEQPLNGLDGQIAIRLLRNKAEIRLGVANILNAYSVIYQNIYEQSATDPGFKPTNTDQQYQDGKDFIDLKVKPGRTYNASILYRF</sequence>
<evidence type="ECO:0000256" key="1">
    <source>
        <dbReference type="ARBA" id="ARBA00004442"/>
    </source>
</evidence>